<feature type="signal peptide" evidence="2">
    <location>
        <begin position="1"/>
        <end position="21"/>
    </location>
</feature>
<evidence type="ECO:0000313" key="4">
    <source>
        <dbReference type="Proteomes" id="UP001153203"/>
    </source>
</evidence>
<gene>
    <name evidence="3" type="ORF">NF708_04245</name>
</gene>
<reference evidence="3" key="1">
    <citation type="submission" date="2022-06" db="EMBL/GenBank/DDBJ databases">
        <title>Lactococcus from bovine mastitis in China.</title>
        <authorList>
            <person name="Lin Y."/>
            <person name="Han B."/>
        </authorList>
    </citation>
    <scope>NUCLEOTIDE SEQUENCE</scope>
    <source>
        <strain evidence="3">Hebei-B-39</strain>
    </source>
</reference>
<accession>A0A9X4P7R3</accession>
<evidence type="ECO:0000256" key="2">
    <source>
        <dbReference type="SAM" id="SignalP"/>
    </source>
</evidence>
<dbReference type="RefSeq" id="WP_279363062.1">
    <property type="nucleotide sequence ID" value="NZ_JAMWGA010000002.1"/>
</dbReference>
<dbReference type="AlphaFoldDB" id="A0A9X4P7R3"/>
<comment type="caution">
    <text evidence="3">The sequence shown here is derived from an EMBL/GenBank/DDBJ whole genome shotgun (WGS) entry which is preliminary data.</text>
</comment>
<organism evidence="3 4">
    <name type="scientific">Lactococcus formosensis</name>
    <dbReference type="NCBI Taxonomy" id="1281486"/>
    <lineage>
        <taxon>Bacteria</taxon>
        <taxon>Bacillati</taxon>
        <taxon>Bacillota</taxon>
        <taxon>Bacilli</taxon>
        <taxon>Lactobacillales</taxon>
        <taxon>Streptococcaceae</taxon>
        <taxon>Lactococcus</taxon>
    </lineage>
</organism>
<keyword evidence="2" id="KW-0732">Signal</keyword>
<sequence length="863" mass="98216">MKISQKFVCILLLGLLIFASANTVSSDQNKGDIGKDSILNNDSELCKFLFYDNKGTSIKVVFPEELINIIDIEKTVESNNEVSWSDTEQIFILNEEHNGTFKIWFKERITKDYIIQVIDKENKESFKLKKDEVQICKDVLDTEELKDKKTDSDTALEEINSETSDNSKSTRKQEDGVSEVQENKKREHTVSQNKEITSTDRKSQNLSSLIESDERNGWSIKKTGLNNWKLKSGSTLEYGFGKSSNIFTNTVQLKDSNGNIINYRSTNDTGNYKGIRIYTNQADLIGSSIKELPTVLEKNGEVRAYGEMPLKTNAVWTYQFLVTVTLTPNNEKQNININYNFIRVDQPISDLKPFKEPFYILTDIELNNHSIGKGYYIGENKGIFFRDESYQVNLTPSGSNSFQSWDVGEDSHIDWSIGIHWPLRPSDPSDFFKGGVGKEKENGNPSQLIGNYNATVAMKWDSEKIQPGKNREISYDIMLDSLVKPEIKVNSYKNILRKNANLDLSGIAKGSVSLFYRIDDGKSQKININSDKDWLLSLPVGDLDRGKHYITLVSQNERDINSDEVKLPFRIIDEEDKWIIDTEVQAIKGDLDNLHLGDELQYTITLETLNLDNDIINHINWEYDISNSLEVVNNQVLFSDRVSKDKVLSLQNNKINTGDFVIGRTDTAKLKFNAVLGKKAYGVRVSDISNYSIVKNRENKKITEDTYALTGNQIIKNHPQLSSVTEISSSNKDNSLEQDKEFYLTTKIKNNAINYNLEDDESGNVENLIYTIDKLEGLQYNEVQISKNGKIVGDDVASVEIQTSATKQEGNEVYIKFNKPFTPQDEFDIKITGKISDIESLSPKDIINLKLMEELVQQIMKKR</sequence>
<dbReference type="Proteomes" id="UP001153203">
    <property type="component" value="Unassembled WGS sequence"/>
</dbReference>
<evidence type="ECO:0000256" key="1">
    <source>
        <dbReference type="SAM" id="MobiDB-lite"/>
    </source>
</evidence>
<proteinExistence type="predicted"/>
<protein>
    <submittedName>
        <fullName evidence="3">Uncharacterized protein</fullName>
    </submittedName>
</protein>
<dbReference type="EMBL" id="JAMWGI010000002">
    <property type="protein sequence ID" value="MDG6193215.1"/>
    <property type="molecule type" value="Genomic_DNA"/>
</dbReference>
<name>A0A9X4P7R3_9LACT</name>
<feature type="chain" id="PRO_5040848973" evidence="2">
    <location>
        <begin position="22"/>
        <end position="863"/>
    </location>
</feature>
<evidence type="ECO:0000313" key="3">
    <source>
        <dbReference type="EMBL" id="MDG6193215.1"/>
    </source>
</evidence>
<feature type="compositionally biased region" description="Basic and acidic residues" evidence="1">
    <location>
        <begin position="171"/>
        <end position="189"/>
    </location>
</feature>
<feature type="region of interest" description="Disordered" evidence="1">
    <location>
        <begin position="150"/>
        <end position="210"/>
    </location>
</feature>